<dbReference type="Proteomes" id="UP000886890">
    <property type="component" value="Unassembled WGS sequence"/>
</dbReference>
<reference evidence="1" key="1">
    <citation type="journal article" date="2021" name="PeerJ">
        <title>Extensive microbial diversity within the chicken gut microbiome revealed by metagenomics and culture.</title>
        <authorList>
            <person name="Gilroy R."/>
            <person name="Ravi A."/>
            <person name="Getino M."/>
            <person name="Pursley I."/>
            <person name="Horton D.L."/>
            <person name="Alikhan N.F."/>
            <person name="Baker D."/>
            <person name="Gharbi K."/>
            <person name="Hall N."/>
            <person name="Watson M."/>
            <person name="Adriaenssens E.M."/>
            <person name="Foster-Nyarko E."/>
            <person name="Jarju S."/>
            <person name="Secka A."/>
            <person name="Antonio M."/>
            <person name="Oren A."/>
            <person name="Chaudhuri R.R."/>
            <person name="La Ragione R."/>
            <person name="Hildebrand F."/>
            <person name="Pallen M.J."/>
        </authorList>
    </citation>
    <scope>NUCLEOTIDE SEQUENCE</scope>
    <source>
        <strain evidence="1">CHK183-1962</strain>
    </source>
</reference>
<reference evidence="1" key="2">
    <citation type="submission" date="2021-04" db="EMBL/GenBank/DDBJ databases">
        <authorList>
            <person name="Gilroy R."/>
        </authorList>
    </citation>
    <scope>NUCLEOTIDE SEQUENCE</scope>
    <source>
        <strain evidence="1">CHK183-1962</strain>
    </source>
</reference>
<organism evidence="1 2">
    <name type="scientific">Candidatus Fusicatenibacter merdavium</name>
    <dbReference type="NCBI Taxonomy" id="2838600"/>
    <lineage>
        <taxon>Bacteria</taxon>
        <taxon>Bacillati</taxon>
        <taxon>Bacillota</taxon>
        <taxon>Clostridia</taxon>
        <taxon>Lachnospirales</taxon>
        <taxon>Lachnospiraceae</taxon>
        <taxon>Fusicatenibacter</taxon>
    </lineage>
</organism>
<name>A0A9D1XC82_9FIRM</name>
<gene>
    <name evidence="1" type="ORF">H9734_02425</name>
</gene>
<evidence type="ECO:0000313" key="2">
    <source>
        <dbReference type="Proteomes" id="UP000886890"/>
    </source>
</evidence>
<protein>
    <submittedName>
        <fullName evidence="1">DUF1667 domain-containing protein</fullName>
    </submittedName>
</protein>
<comment type="caution">
    <text evidence="1">The sequence shown here is derived from an EMBL/GenBank/DDBJ whole genome shotgun (WGS) entry which is preliminary data.</text>
</comment>
<accession>A0A9D1XC82</accession>
<dbReference type="SUPFAM" id="SSF160148">
    <property type="entry name" value="CPE0013-like"/>
    <property type="match status" value="1"/>
</dbReference>
<dbReference type="Pfam" id="PF07892">
    <property type="entry name" value="DUF1667"/>
    <property type="match status" value="1"/>
</dbReference>
<dbReference type="InterPro" id="IPR036593">
    <property type="entry name" value="CPE0013-like_sf"/>
</dbReference>
<dbReference type="Gene3D" id="3.10.530.10">
    <property type="entry name" value="CPE0013-like"/>
    <property type="match status" value="1"/>
</dbReference>
<proteinExistence type="predicted"/>
<dbReference type="InterPro" id="IPR012460">
    <property type="entry name" value="DUF1667"/>
</dbReference>
<dbReference type="PANTHER" id="PTHR39450:SF1">
    <property type="entry name" value="DUF1667 DOMAIN-CONTAINING PROTEIN"/>
    <property type="match status" value="1"/>
</dbReference>
<dbReference type="PANTHER" id="PTHR39450">
    <property type="entry name" value="MOLYBDOPTERIN OXIDOREDUCTASE, 4FE-4S CLUSTER-BINDING SUBUNIT"/>
    <property type="match status" value="1"/>
</dbReference>
<evidence type="ECO:0000313" key="1">
    <source>
        <dbReference type="EMBL" id="HIX76441.1"/>
    </source>
</evidence>
<dbReference type="AlphaFoldDB" id="A0A9D1XC82"/>
<sequence length="120" mass="12897">MEKRILTCIGCPMGCELTVELDGETVTSISGYTCKRGKIYGEKEVTHPTRIVTTTVRIARGAAPVVPVKTKEDIPKDKIFQCIRELKNVTVQAPVRAGEAVLKNVAGTGVDVIAVKTVGE</sequence>
<dbReference type="SUPFAM" id="SSF53706">
    <property type="entry name" value="Formate dehydrogenase/DMSO reductase, domains 1-3"/>
    <property type="match status" value="1"/>
</dbReference>
<dbReference type="EMBL" id="DXEK01000041">
    <property type="protein sequence ID" value="HIX76441.1"/>
    <property type="molecule type" value="Genomic_DNA"/>
</dbReference>